<accession>A0AAE3G9L9</accession>
<evidence type="ECO:0000256" key="6">
    <source>
        <dbReference type="ARBA" id="ARBA00023136"/>
    </source>
</evidence>
<comment type="caution">
    <text evidence="9">The sequence shown here is derived from an EMBL/GenBank/DDBJ whole genome shotgun (WGS) entry which is preliminary data.</text>
</comment>
<dbReference type="GO" id="GO:0005886">
    <property type="term" value="C:plasma membrane"/>
    <property type="evidence" value="ECO:0007669"/>
    <property type="project" value="UniProtKB-SubCell"/>
</dbReference>
<feature type="transmembrane region" description="Helical" evidence="8">
    <location>
        <begin position="324"/>
        <end position="342"/>
    </location>
</feature>
<evidence type="ECO:0000256" key="3">
    <source>
        <dbReference type="ARBA" id="ARBA00022679"/>
    </source>
</evidence>
<evidence type="ECO:0000313" key="10">
    <source>
        <dbReference type="Proteomes" id="UP001206128"/>
    </source>
</evidence>
<dbReference type="Proteomes" id="UP001206128">
    <property type="component" value="Unassembled WGS sequence"/>
</dbReference>
<sequence>MPWLSPTLSRPATRQGPPAALRPPGAVLALAAGVAVLALVYWVGGVAVGTDSSVYRAGALAMWRGEPLYGPLPEATGGLLFTYPPVAALLFGPFAVLPGPLVWGLLGVFSLLALGTVVRVALGPAGHRLRWWGWAVVVGAGLAAEPVWRTLGFGQVNLVLLALVVVDVLVLRGSRGAGLLTGLAAAVKLTPLVFVGHLWLTGRRADAGRALAAFGLCHAVGGVLLPGDSLRYWTVVVLDPSRPGDNAYWGNQSLNGLVHRLAGGADWALVLSGALGVGVLAVGALVVSGRWRAAAPLDPLAALLVTAGCGLLVSPVSWTHHWVWVVPLGCWLARPLLARPLLAAAPVARRWPPVLALAALGVVFTGWCWWLVPGGGHAELAWTPLESVVGNSYALAGLVGLAAVLSLVRRGRAADRRCEVAAAR</sequence>
<protein>
    <submittedName>
        <fullName evidence="9">Alpha-1,2-mannosyltransferase</fullName>
    </submittedName>
</protein>
<feature type="transmembrane region" description="Helical" evidence="8">
    <location>
        <begin position="354"/>
        <end position="372"/>
    </location>
</feature>
<keyword evidence="5 8" id="KW-1133">Transmembrane helix</keyword>
<evidence type="ECO:0000256" key="1">
    <source>
        <dbReference type="ARBA" id="ARBA00004651"/>
    </source>
</evidence>
<keyword evidence="10" id="KW-1185">Reference proteome</keyword>
<feature type="transmembrane region" description="Helical" evidence="8">
    <location>
        <begin position="154"/>
        <end position="171"/>
    </location>
</feature>
<keyword evidence="6 8" id="KW-0472">Membrane</keyword>
<comment type="subcellular location">
    <subcellularLocation>
        <location evidence="1">Cell membrane</location>
        <topology evidence="1">Multi-pass membrane protein</topology>
    </subcellularLocation>
</comment>
<feature type="transmembrane region" description="Helical" evidence="8">
    <location>
        <begin position="129"/>
        <end position="148"/>
    </location>
</feature>
<evidence type="ECO:0000256" key="2">
    <source>
        <dbReference type="ARBA" id="ARBA00022475"/>
    </source>
</evidence>
<gene>
    <name evidence="9" type="ORF">LX83_000643</name>
</gene>
<comment type="similarity">
    <text evidence="7">Belongs to the glycosyltransferase 87 family.</text>
</comment>
<name>A0AAE3G9L9_9PSEU</name>
<evidence type="ECO:0000256" key="5">
    <source>
        <dbReference type="ARBA" id="ARBA00022989"/>
    </source>
</evidence>
<feature type="transmembrane region" description="Helical" evidence="8">
    <location>
        <begin position="300"/>
        <end position="318"/>
    </location>
</feature>
<organism evidence="9 10">
    <name type="scientific">Goodfellowiella coeruleoviolacea</name>
    <dbReference type="NCBI Taxonomy" id="334858"/>
    <lineage>
        <taxon>Bacteria</taxon>
        <taxon>Bacillati</taxon>
        <taxon>Actinomycetota</taxon>
        <taxon>Actinomycetes</taxon>
        <taxon>Pseudonocardiales</taxon>
        <taxon>Pseudonocardiaceae</taxon>
        <taxon>Goodfellowiella</taxon>
    </lineage>
</organism>
<dbReference type="GO" id="GO:0016758">
    <property type="term" value="F:hexosyltransferase activity"/>
    <property type="evidence" value="ECO:0007669"/>
    <property type="project" value="InterPro"/>
</dbReference>
<proteinExistence type="inferred from homology"/>
<dbReference type="Pfam" id="PF09594">
    <property type="entry name" value="GT87"/>
    <property type="match status" value="1"/>
</dbReference>
<evidence type="ECO:0000256" key="7">
    <source>
        <dbReference type="ARBA" id="ARBA00024033"/>
    </source>
</evidence>
<dbReference type="InterPro" id="IPR018584">
    <property type="entry name" value="GT87"/>
</dbReference>
<feature type="transmembrane region" description="Helical" evidence="8">
    <location>
        <begin position="392"/>
        <end position="408"/>
    </location>
</feature>
<dbReference type="AlphaFoldDB" id="A0AAE3G9L9"/>
<feature type="transmembrane region" description="Helical" evidence="8">
    <location>
        <begin position="267"/>
        <end position="288"/>
    </location>
</feature>
<feature type="transmembrane region" description="Helical" evidence="8">
    <location>
        <begin position="21"/>
        <end position="43"/>
    </location>
</feature>
<keyword evidence="2" id="KW-1003">Cell membrane</keyword>
<keyword evidence="4 8" id="KW-0812">Transmembrane</keyword>
<dbReference type="EMBL" id="JAMTCK010000001">
    <property type="protein sequence ID" value="MCP2163803.1"/>
    <property type="molecule type" value="Genomic_DNA"/>
</dbReference>
<evidence type="ECO:0000256" key="4">
    <source>
        <dbReference type="ARBA" id="ARBA00022692"/>
    </source>
</evidence>
<evidence type="ECO:0000313" key="9">
    <source>
        <dbReference type="EMBL" id="MCP2163803.1"/>
    </source>
</evidence>
<feature type="transmembrane region" description="Helical" evidence="8">
    <location>
        <begin position="178"/>
        <end position="200"/>
    </location>
</feature>
<reference evidence="9" key="1">
    <citation type="submission" date="2022-06" db="EMBL/GenBank/DDBJ databases">
        <title>Genomic Encyclopedia of Archaeal and Bacterial Type Strains, Phase II (KMG-II): from individual species to whole genera.</title>
        <authorList>
            <person name="Goeker M."/>
        </authorList>
    </citation>
    <scope>NUCLEOTIDE SEQUENCE</scope>
    <source>
        <strain evidence="9">DSM 43935</strain>
    </source>
</reference>
<dbReference type="RefSeq" id="WP_253766751.1">
    <property type="nucleotide sequence ID" value="NZ_JAMTCK010000001.1"/>
</dbReference>
<keyword evidence="3" id="KW-0808">Transferase</keyword>
<evidence type="ECO:0000256" key="8">
    <source>
        <dbReference type="SAM" id="Phobius"/>
    </source>
</evidence>
<feature type="transmembrane region" description="Helical" evidence="8">
    <location>
        <begin position="101"/>
        <end position="122"/>
    </location>
</feature>